<sequence>VNEASSIYLNFRQVSACKRLFRTGRTQDDFVHADVLAANRITSFLDLRNLTSDQIAANVKGYQERGIHYISMPVIDGSAAKLLKGEVTESSYVQYYLIMFETNINRFRQIFITLCHENYYNLLIGCNFGKDRTGVLVYLFLKILDIDESEIYADYVESSKYLGSCSWLRKLYPEKQDLAFNPTSNIIQAFDKGIMSQYGNNSNLARVLGLTYNDIVILKGKHL</sequence>
<accession>A0A8U0LBX6</accession>
<evidence type="ECO:0000313" key="2">
    <source>
        <dbReference type="EMBL" id="VWQ33936.1"/>
    </source>
</evidence>
<dbReference type="AlphaFoldDB" id="A0A8U0LBX6"/>
<comment type="caution">
    <text evidence="2">The sequence shown here is derived from an EMBL/GenBank/DDBJ whole genome shotgun (WGS) entry which is preliminary data.</text>
</comment>
<evidence type="ECO:0000313" key="3">
    <source>
        <dbReference type="Proteomes" id="UP000494246"/>
    </source>
</evidence>
<name>A0A8U0LBX6_BIFLI</name>
<dbReference type="PANTHER" id="PTHR31126:SF10">
    <property type="entry name" value="PROTEIN PHOSPHATASE, PUTATIVE (AFU_ORTHOLOGUE AFUA_6G06650)-RELATED"/>
    <property type="match status" value="1"/>
</dbReference>
<evidence type="ECO:0008006" key="4">
    <source>
        <dbReference type="Google" id="ProtNLM"/>
    </source>
</evidence>
<protein>
    <recommendedName>
        <fullName evidence="4">Tyrosine-protein phosphatase</fullName>
    </recommendedName>
</protein>
<dbReference type="EMBL" id="CABWKH010000002">
    <property type="protein sequence ID" value="VWQ33936.1"/>
    <property type="molecule type" value="Genomic_DNA"/>
</dbReference>
<dbReference type="SUPFAM" id="SSF52799">
    <property type="entry name" value="(Phosphotyrosine protein) phosphatases II"/>
    <property type="match status" value="1"/>
</dbReference>
<dbReference type="Gene3D" id="3.90.190.10">
    <property type="entry name" value="Protein tyrosine phosphatase superfamily"/>
    <property type="match status" value="1"/>
</dbReference>
<reference evidence="2 3" key="1">
    <citation type="submission" date="2019-10" db="EMBL/GenBank/DDBJ databases">
        <authorList>
            <consortium name="Melissa Lawson"/>
            <person name="O'neill I."/>
        </authorList>
    </citation>
    <scope>NUCLEOTIDE SEQUENCE [LARGE SCALE GENOMIC DNA]</scope>
    <source>
        <strain evidence="2">LH_23</strain>
    </source>
</reference>
<dbReference type="GO" id="GO:0004721">
    <property type="term" value="F:phosphoprotein phosphatase activity"/>
    <property type="evidence" value="ECO:0007669"/>
    <property type="project" value="InterPro"/>
</dbReference>
<gene>
    <name evidence="2" type="ORF">BIFLH23_00581</name>
</gene>
<proteinExistence type="inferred from homology"/>
<dbReference type="InterPro" id="IPR029021">
    <property type="entry name" value="Prot-tyrosine_phosphatase-like"/>
</dbReference>
<organism evidence="2 3">
    <name type="scientific">Bifidobacterium longum subsp. infantis</name>
    <dbReference type="NCBI Taxonomy" id="1682"/>
    <lineage>
        <taxon>Bacteria</taxon>
        <taxon>Bacillati</taxon>
        <taxon>Actinomycetota</taxon>
        <taxon>Actinomycetes</taxon>
        <taxon>Bifidobacteriales</taxon>
        <taxon>Bifidobacteriaceae</taxon>
        <taxon>Bifidobacterium</taxon>
    </lineage>
</organism>
<evidence type="ECO:0000256" key="1">
    <source>
        <dbReference type="ARBA" id="ARBA00009580"/>
    </source>
</evidence>
<dbReference type="InterPro" id="IPR026893">
    <property type="entry name" value="Tyr/Ser_Pase_IphP-type"/>
</dbReference>
<feature type="non-terminal residue" evidence="2">
    <location>
        <position position="1"/>
    </location>
</feature>
<dbReference type="PANTHER" id="PTHR31126">
    <property type="entry name" value="TYROSINE-PROTEIN PHOSPHATASE"/>
    <property type="match status" value="1"/>
</dbReference>
<dbReference type="Proteomes" id="UP000494246">
    <property type="component" value="Unassembled WGS sequence"/>
</dbReference>
<dbReference type="Pfam" id="PF13350">
    <property type="entry name" value="Y_phosphatase3"/>
    <property type="match status" value="1"/>
</dbReference>
<comment type="similarity">
    <text evidence="1">Belongs to the protein-tyrosine phosphatase family.</text>
</comment>